<evidence type="ECO:0008006" key="3">
    <source>
        <dbReference type="Google" id="ProtNLM"/>
    </source>
</evidence>
<reference evidence="1 2" key="1">
    <citation type="submission" date="2015-07" db="EMBL/GenBank/DDBJ databases">
        <title>Emmonsia species relationships and genome sequence.</title>
        <authorList>
            <consortium name="The Broad Institute Genomics Platform"/>
            <person name="Cuomo C.A."/>
            <person name="Munoz J.F."/>
            <person name="Imamovic A."/>
            <person name="Priest M.E."/>
            <person name="Young S."/>
            <person name="Clay O.K."/>
            <person name="McEwen J.G."/>
        </authorList>
    </citation>
    <scope>NUCLEOTIDE SEQUENCE [LARGE SCALE GENOMIC DNA]</scope>
    <source>
        <strain evidence="1 2">UAMH 9510</strain>
    </source>
</reference>
<dbReference type="STRING" id="1447872.A0A1J9Q9Q7"/>
<organism evidence="1 2">
    <name type="scientific">Emergomyces pasteurianus Ep9510</name>
    <dbReference type="NCBI Taxonomy" id="1447872"/>
    <lineage>
        <taxon>Eukaryota</taxon>
        <taxon>Fungi</taxon>
        <taxon>Dikarya</taxon>
        <taxon>Ascomycota</taxon>
        <taxon>Pezizomycotina</taxon>
        <taxon>Eurotiomycetes</taxon>
        <taxon>Eurotiomycetidae</taxon>
        <taxon>Onygenales</taxon>
        <taxon>Ajellomycetaceae</taxon>
        <taxon>Emergomyces</taxon>
    </lineage>
</organism>
<proteinExistence type="predicted"/>
<dbReference type="AlphaFoldDB" id="A0A1J9Q9Q7"/>
<evidence type="ECO:0000313" key="2">
    <source>
        <dbReference type="Proteomes" id="UP000182235"/>
    </source>
</evidence>
<dbReference type="VEuPathDB" id="FungiDB:AJ78_02913"/>
<protein>
    <recommendedName>
        <fullName evidence="3">Protein kinase domain-containing protein</fullName>
    </recommendedName>
</protein>
<accession>A0A1J9Q9Q7</accession>
<dbReference type="Proteomes" id="UP000182235">
    <property type="component" value="Unassembled WGS sequence"/>
</dbReference>
<dbReference type="EMBL" id="LGRN01000085">
    <property type="protein sequence ID" value="OJD16979.1"/>
    <property type="molecule type" value="Genomic_DNA"/>
</dbReference>
<evidence type="ECO:0000313" key="1">
    <source>
        <dbReference type="EMBL" id="OJD16979.1"/>
    </source>
</evidence>
<gene>
    <name evidence="1" type="ORF">AJ78_02913</name>
</gene>
<sequence>MQEAFLDIGFNSELADFGHATIIGQFLEGALPPQAKPILAGPSKGTYGLCSARTEQFTVGTLLYFMVYGHEPYDDVVLSSVEWGRDFGTWGSQTFIVVKFFMPSGLTWRFTLSHSAGNIYMQENGRSFGGF</sequence>
<comment type="caution">
    <text evidence="1">The sequence shown here is derived from an EMBL/GenBank/DDBJ whole genome shotgun (WGS) entry which is preliminary data.</text>
</comment>
<dbReference type="OrthoDB" id="1668230at2759"/>
<name>A0A1J9Q9Q7_9EURO</name>
<keyword evidence="2" id="KW-1185">Reference proteome</keyword>